<feature type="compositionally biased region" description="Basic and acidic residues" evidence="1">
    <location>
        <begin position="17"/>
        <end position="30"/>
    </location>
</feature>
<protein>
    <recommendedName>
        <fullName evidence="4">Transmembrane protein 164</fullName>
    </recommendedName>
</protein>
<dbReference type="EMBL" id="OU900099">
    <property type="protein sequence ID" value="CAG9863434.1"/>
    <property type="molecule type" value="Genomic_DNA"/>
</dbReference>
<gene>
    <name evidence="2" type="ORF">PHYEVI_LOCUS9724</name>
</gene>
<sequence>MNLSPLAPLRSAPLQPRHLDRAPRNPREDPGNFPGKIDTASASTLSAQMPPLAKLHNGNPMSRVSVRINPHRNEIEIGHSGVIRGVRITENDGDDNGSGVLSSSLLAFEAMTMDWDWIRAGVSTAVPRNAGPECAVYLNPTWRVLETVLALSIASWLIWFYYPKLRLPDGKYLRRNTVDRTVLLVALCVLLGLEIGYKFSTKTVIFLLNPCHITTAIQIFLLASKPSKTVTALFRLQLNLMNGPVLAYMFPETDTRLLPLENFVYWAQHGMIFVVPYYLLRMGGEFNIEDPWDMSWCGVSYGINLLYHFVILQGFSILTEINLNHMLCPAILDPFESQLYRTAAITHEAFLCPFLCKMYCLVAKRLQDSAKEKR</sequence>
<evidence type="ECO:0000313" key="2">
    <source>
        <dbReference type="EMBL" id="CAG9863434.1"/>
    </source>
</evidence>
<evidence type="ECO:0008006" key="4">
    <source>
        <dbReference type="Google" id="ProtNLM"/>
    </source>
</evidence>
<reference evidence="2" key="1">
    <citation type="submission" date="2022-01" db="EMBL/GenBank/DDBJ databases">
        <authorList>
            <person name="King R."/>
        </authorList>
    </citation>
    <scope>NUCLEOTIDE SEQUENCE</scope>
</reference>
<feature type="region of interest" description="Disordered" evidence="1">
    <location>
        <begin position="1"/>
        <end position="39"/>
    </location>
</feature>
<dbReference type="PANTHER" id="PTHR20948:SF2">
    <property type="entry name" value="TRANSMEMBRANE PROTEIN 164"/>
    <property type="match status" value="1"/>
</dbReference>
<name>A0A9N9TU33_PHYSR</name>
<dbReference type="Proteomes" id="UP001153712">
    <property type="component" value="Chromosome 6"/>
</dbReference>
<dbReference type="AlphaFoldDB" id="A0A9N9TU33"/>
<dbReference type="PANTHER" id="PTHR20948">
    <property type="entry name" value="TRANSMEMBRANE PROTEIN 164"/>
    <property type="match status" value="1"/>
</dbReference>
<dbReference type="InterPro" id="IPR026508">
    <property type="entry name" value="TMEM164"/>
</dbReference>
<evidence type="ECO:0000313" key="3">
    <source>
        <dbReference type="Proteomes" id="UP001153712"/>
    </source>
</evidence>
<accession>A0A9N9TU33</accession>
<evidence type="ECO:0000256" key="1">
    <source>
        <dbReference type="SAM" id="MobiDB-lite"/>
    </source>
</evidence>
<organism evidence="2 3">
    <name type="scientific">Phyllotreta striolata</name>
    <name type="common">Striped flea beetle</name>
    <name type="synonym">Crioceris striolata</name>
    <dbReference type="NCBI Taxonomy" id="444603"/>
    <lineage>
        <taxon>Eukaryota</taxon>
        <taxon>Metazoa</taxon>
        <taxon>Ecdysozoa</taxon>
        <taxon>Arthropoda</taxon>
        <taxon>Hexapoda</taxon>
        <taxon>Insecta</taxon>
        <taxon>Pterygota</taxon>
        <taxon>Neoptera</taxon>
        <taxon>Endopterygota</taxon>
        <taxon>Coleoptera</taxon>
        <taxon>Polyphaga</taxon>
        <taxon>Cucujiformia</taxon>
        <taxon>Chrysomeloidea</taxon>
        <taxon>Chrysomelidae</taxon>
        <taxon>Galerucinae</taxon>
        <taxon>Alticini</taxon>
        <taxon>Phyllotreta</taxon>
    </lineage>
</organism>
<dbReference type="Pfam" id="PF14808">
    <property type="entry name" value="TMEM164"/>
    <property type="match status" value="1"/>
</dbReference>
<keyword evidence="3" id="KW-1185">Reference proteome</keyword>
<proteinExistence type="predicted"/>
<dbReference type="OrthoDB" id="17328at2759"/>
<feature type="compositionally biased region" description="Low complexity" evidence="1">
    <location>
        <begin position="1"/>
        <end position="16"/>
    </location>
</feature>